<dbReference type="InterPro" id="IPR011067">
    <property type="entry name" value="Plasmid_toxin/cell-grow_inhib"/>
</dbReference>
<gene>
    <name evidence="1" type="ordered locus">Veis_2866</name>
</gene>
<dbReference type="InterPro" id="IPR003477">
    <property type="entry name" value="PemK-like"/>
</dbReference>
<evidence type="ECO:0000313" key="2">
    <source>
        <dbReference type="Proteomes" id="UP000000374"/>
    </source>
</evidence>
<keyword evidence="2" id="KW-1185">Reference proteome</keyword>
<reference evidence="2" key="1">
    <citation type="submission" date="2006-12" db="EMBL/GenBank/DDBJ databases">
        <title>Complete sequence of chromosome 1 of Verminephrobacter eiseniae EF01-2.</title>
        <authorList>
            <person name="Copeland A."/>
            <person name="Lucas S."/>
            <person name="Lapidus A."/>
            <person name="Barry K."/>
            <person name="Detter J.C."/>
            <person name="Glavina del Rio T."/>
            <person name="Dalin E."/>
            <person name="Tice H."/>
            <person name="Pitluck S."/>
            <person name="Chertkov O."/>
            <person name="Brettin T."/>
            <person name="Bruce D."/>
            <person name="Han C."/>
            <person name="Tapia R."/>
            <person name="Gilna P."/>
            <person name="Schmutz J."/>
            <person name="Larimer F."/>
            <person name="Land M."/>
            <person name="Hauser L."/>
            <person name="Kyrpides N."/>
            <person name="Kim E."/>
            <person name="Stahl D."/>
            <person name="Richardson P."/>
        </authorList>
    </citation>
    <scope>NUCLEOTIDE SEQUENCE [LARGE SCALE GENOMIC DNA]</scope>
    <source>
        <strain evidence="2">EF01-2</strain>
    </source>
</reference>
<dbReference type="Pfam" id="PF02452">
    <property type="entry name" value="PemK_toxin"/>
    <property type="match status" value="1"/>
</dbReference>
<dbReference type="Proteomes" id="UP000000374">
    <property type="component" value="Chromosome"/>
</dbReference>
<name>A1WLU5_VEREI</name>
<dbReference type="SUPFAM" id="SSF50118">
    <property type="entry name" value="Cell growth inhibitor/plasmid maintenance toxic component"/>
    <property type="match status" value="1"/>
</dbReference>
<dbReference type="HOGENOM" id="CLU_121823_2_1_4"/>
<dbReference type="GO" id="GO:0006402">
    <property type="term" value="P:mRNA catabolic process"/>
    <property type="evidence" value="ECO:0007669"/>
    <property type="project" value="TreeGrafter"/>
</dbReference>
<dbReference type="STRING" id="391735.Veis_2866"/>
<dbReference type="GO" id="GO:0004521">
    <property type="term" value="F:RNA endonuclease activity"/>
    <property type="evidence" value="ECO:0007669"/>
    <property type="project" value="TreeGrafter"/>
</dbReference>
<dbReference type="AlphaFoldDB" id="A1WLU5"/>
<dbReference type="GO" id="GO:0003677">
    <property type="term" value="F:DNA binding"/>
    <property type="evidence" value="ECO:0007669"/>
    <property type="project" value="InterPro"/>
</dbReference>
<dbReference type="eggNOG" id="COG2337">
    <property type="taxonomic scope" value="Bacteria"/>
</dbReference>
<sequence length="120" mass="12923">MTSRGRGRQVRQGDILLVTPDPAAGSEIRGERPVLVLSNSEFNRVGRALVAAITQGGNFDRVRGWAVSLMGTGTETQGAVVLSQCRMIDYIERGARHVESVPSHVIEEALAKLQAALDPE</sequence>
<dbReference type="EMBL" id="CP000542">
    <property type="protein sequence ID" value="ABM58602.1"/>
    <property type="molecule type" value="Genomic_DNA"/>
</dbReference>
<protein>
    <submittedName>
        <fullName evidence="1">Transcriptional modulator of MazE/toxin, MazF</fullName>
    </submittedName>
</protein>
<dbReference type="RefSeq" id="WP_011810598.1">
    <property type="nucleotide sequence ID" value="NC_008786.1"/>
</dbReference>
<organism evidence="1 2">
    <name type="scientific">Verminephrobacter eiseniae (strain EF01-2)</name>
    <dbReference type="NCBI Taxonomy" id="391735"/>
    <lineage>
        <taxon>Bacteria</taxon>
        <taxon>Pseudomonadati</taxon>
        <taxon>Pseudomonadota</taxon>
        <taxon>Betaproteobacteria</taxon>
        <taxon>Burkholderiales</taxon>
        <taxon>Comamonadaceae</taxon>
        <taxon>Verminephrobacter</taxon>
    </lineage>
</organism>
<proteinExistence type="predicted"/>
<dbReference type="PANTHER" id="PTHR33988">
    <property type="entry name" value="ENDORIBONUCLEASE MAZF-RELATED"/>
    <property type="match status" value="1"/>
</dbReference>
<dbReference type="Gene3D" id="2.30.30.110">
    <property type="match status" value="1"/>
</dbReference>
<evidence type="ECO:0000313" key="1">
    <source>
        <dbReference type="EMBL" id="ABM58602.1"/>
    </source>
</evidence>
<dbReference type="KEGG" id="vei:Veis_2866"/>
<accession>A1WLU5</accession>
<dbReference type="GeneID" id="76463453"/>
<dbReference type="GO" id="GO:0016075">
    <property type="term" value="P:rRNA catabolic process"/>
    <property type="evidence" value="ECO:0007669"/>
    <property type="project" value="TreeGrafter"/>
</dbReference>
<dbReference type="OrthoDB" id="9793906at2"/>
<dbReference type="PANTHER" id="PTHR33988:SF3">
    <property type="entry name" value="ENDORIBONUCLEASE TOXIN CHPB-RELATED"/>
    <property type="match status" value="1"/>
</dbReference>